<protein>
    <submittedName>
        <fullName evidence="8">Cytochrome c biogenesis protein ResB</fullName>
    </submittedName>
</protein>
<keyword evidence="9" id="KW-1185">Reference proteome</keyword>
<evidence type="ECO:0000256" key="1">
    <source>
        <dbReference type="ARBA" id="ARBA00004141"/>
    </source>
</evidence>
<gene>
    <name evidence="8" type="ORF">QT716_03490</name>
</gene>
<feature type="transmembrane region" description="Helical" evidence="6">
    <location>
        <begin position="220"/>
        <end position="242"/>
    </location>
</feature>
<dbReference type="PANTHER" id="PTHR31566">
    <property type="entry name" value="CYTOCHROME C BIOGENESIS PROTEIN CCS1, CHLOROPLASTIC"/>
    <property type="match status" value="1"/>
</dbReference>
<dbReference type="InterPro" id="IPR007816">
    <property type="entry name" value="ResB-like_domain"/>
</dbReference>
<comment type="caution">
    <text evidence="8">The sequence shown here is derived from an EMBL/GenBank/DDBJ whole genome shotgun (WGS) entry which is preliminary data.</text>
</comment>
<evidence type="ECO:0000313" key="9">
    <source>
        <dbReference type="Proteomes" id="UP001280629"/>
    </source>
</evidence>
<feature type="transmembrane region" description="Helical" evidence="6">
    <location>
        <begin position="58"/>
        <end position="85"/>
    </location>
</feature>
<organism evidence="8 9">
    <name type="scientific">Sporosarcina aquimarina</name>
    <dbReference type="NCBI Taxonomy" id="114975"/>
    <lineage>
        <taxon>Bacteria</taxon>
        <taxon>Bacillati</taxon>
        <taxon>Bacillota</taxon>
        <taxon>Bacilli</taxon>
        <taxon>Bacillales</taxon>
        <taxon>Caryophanaceae</taxon>
        <taxon>Sporosarcina</taxon>
    </lineage>
</organism>
<dbReference type="Proteomes" id="UP001280629">
    <property type="component" value="Unassembled WGS sequence"/>
</dbReference>
<accession>A0ABU4FWM0</accession>
<keyword evidence="5 6" id="KW-0472">Membrane</keyword>
<evidence type="ECO:0000259" key="7">
    <source>
        <dbReference type="Pfam" id="PF05140"/>
    </source>
</evidence>
<evidence type="ECO:0000256" key="6">
    <source>
        <dbReference type="SAM" id="Phobius"/>
    </source>
</evidence>
<sequence length="552" mass="62737">MSKIKCQCGHENPFGTVLCEKCGRPQTDEAQKSEMVDMRYEGSARRSQTYKKSIIDKIWNFFSSVKIGVSIIIAVLSTSAIGTIFPQKFYVPVSGNDPSEYLAYYERLYGTAGKLYYQLGFYDMYDSWWFKILIGMLGTSIIIASLDRVIPLYKSLKKQRTKRHPSFMKRQRVFGQDHIEDADESLEKAEKALKDLHYNVKVEDGAILAEKNRFGRWGPYVNHAGLIIFLLGVLMRGIPGFYVDETMWIREGETREIPGAPGYLLENVDFSVETYSKDEAGKVFGEAIEKNGSIVKEFKSDVKLYKEKEGSLPGSSDVEFVKEYPIIVNKPLKFDGYSIFQMDYQTDELKSMTFNLVNKKTEESFGEFTIDLNDPADSYDLGNGSSIELMEYYADYDGIVDGEPTSKSPIPNNPAFIFNMKTPDHPEGEKSFVAIRQTLEVEPNDYEAKFQSAETRDASGLTIRKDKTLYILLLGGIVFMIGVIQGSYWQHRRIWIQKGTNSEMLIAAHTNKNWFTLKKDIDTVKEVAALPAYTDKQDKDAVTDTVMEGDTN</sequence>
<feature type="domain" description="ResB-like" evidence="7">
    <location>
        <begin position="443"/>
        <end position="522"/>
    </location>
</feature>
<proteinExistence type="predicted"/>
<evidence type="ECO:0000256" key="5">
    <source>
        <dbReference type="ARBA" id="ARBA00023136"/>
    </source>
</evidence>
<dbReference type="Pfam" id="PF05140">
    <property type="entry name" value="ResB"/>
    <property type="match status" value="2"/>
</dbReference>
<reference evidence="8 9" key="1">
    <citation type="submission" date="2023-06" db="EMBL/GenBank/DDBJ databases">
        <title>Sporosarcina sp. nov., isolated from Korean traditional fermented seafood 'Jeotgal'.</title>
        <authorList>
            <person name="Yang A.-I."/>
            <person name="Shin N.-R."/>
        </authorList>
    </citation>
    <scope>NUCLEOTIDE SEQUENCE [LARGE SCALE GENOMIC DNA]</scope>
    <source>
        <strain evidence="8 9">KCTC3840</strain>
    </source>
</reference>
<keyword evidence="4 6" id="KW-1133">Transmembrane helix</keyword>
<keyword evidence="3" id="KW-0201">Cytochrome c-type biogenesis</keyword>
<dbReference type="EMBL" id="JAUBDH010000002">
    <property type="protein sequence ID" value="MDW0109111.1"/>
    <property type="molecule type" value="Genomic_DNA"/>
</dbReference>
<dbReference type="PANTHER" id="PTHR31566:SF0">
    <property type="entry name" value="CYTOCHROME C BIOGENESIS PROTEIN CCS1, CHLOROPLASTIC"/>
    <property type="match status" value="1"/>
</dbReference>
<dbReference type="InterPro" id="IPR023494">
    <property type="entry name" value="Cyt_c_bgen_Ccs1/CcsB/ResB"/>
</dbReference>
<dbReference type="RefSeq" id="WP_317934510.1">
    <property type="nucleotide sequence ID" value="NZ_JAUBDH010000002.1"/>
</dbReference>
<feature type="transmembrane region" description="Helical" evidence="6">
    <location>
        <begin position="128"/>
        <end position="150"/>
    </location>
</feature>
<evidence type="ECO:0000313" key="8">
    <source>
        <dbReference type="EMBL" id="MDW0109111.1"/>
    </source>
</evidence>
<name>A0ABU4FWM0_9BACL</name>
<keyword evidence="2 6" id="KW-0812">Transmembrane</keyword>
<feature type="transmembrane region" description="Helical" evidence="6">
    <location>
        <begin position="469"/>
        <end position="489"/>
    </location>
</feature>
<evidence type="ECO:0000256" key="2">
    <source>
        <dbReference type="ARBA" id="ARBA00022692"/>
    </source>
</evidence>
<evidence type="ECO:0000256" key="3">
    <source>
        <dbReference type="ARBA" id="ARBA00022748"/>
    </source>
</evidence>
<feature type="domain" description="ResB-like" evidence="7">
    <location>
        <begin position="65"/>
        <end position="428"/>
    </location>
</feature>
<evidence type="ECO:0000256" key="4">
    <source>
        <dbReference type="ARBA" id="ARBA00022989"/>
    </source>
</evidence>
<comment type="subcellular location">
    <subcellularLocation>
        <location evidence="1">Membrane</location>
        <topology evidence="1">Multi-pass membrane protein</topology>
    </subcellularLocation>
</comment>